<dbReference type="EC" id="7.1.1.2" evidence="2"/>
<keyword evidence="2" id="KW-0249">Electron transport</keyword>
<keyword evidence="2" id="KW-0813">Transport</keyword>
<protein>
    <recommendedName>
        <fullName evidence="2">NADH-ubiquinone oxidoreductase chain 6</fullName>
        <ecNumber evidence="2">7.1.1.2</ecNumber>
    </recommendedName>
</protein>
<feature type="signal peptide" evidence="3">
    <location>
        <begin position="1"/>
        <end position="22"/>
    </location>
</feature>
<dbReference type="InterPro" id="IPR042106">
    <property type="entry name" value="Nuo/plastoQ_OxRdtase_6_NuoJ"/>
</dbReference>
<geneLocation type="mitochondrion" evidence="4"/>
<keyword evidence="2" id="KW-0520">NAD</keyword>
<comment type="similarity">
    <text evidence="1 2">Belongs to the complex I subunit 6 family.</text>
</comment>
<feature type="transmembrane region" description="Helical" evidence="2">
    <location>
        <begin position="86"/>
        <end position="107"/>
    </location>
</feature>
<sequence length="207" mass="23419">MNFLFYLFSSLALISAVFVTQAKNPVHSVLFLILVFFNASGLLILMGLDFIALILMIVYVGAITTLFLFVVMLLDIKTEEVSEKRLRYLPIGGLLGVLFLVQIFVVIENSLVPHWVHVPFTNNPVILDHLQYLKWNTLTDNYTNIEALGQVLYTVYSLHFILASFVLLVAMIGSIVLTMVKGAYVKRQEVSEQNYRDFSQTIAHVAN</sequence>
<dbReference type="Gene3D" id="1.20.120.1200">
    <property type="entry name" value="NADH-ubiquinone/plastoquinone oxidoreductase chain 6, subunit NuoJ"/>
    <property type="match status" value="1"/>
</dbReference>
<dbReference type="AlphaFoldDB" id="Q0QIR9"/>
<dbReference type="PANTHER" id="PTHR33269">
    <property type="entry name" value="NADH-UBIQUINONE OXIDOREDUCTASE CHAIN 6"/>
    <property type="match status" value="1"/>
</dbReference>
<keyword evidence="2" id="KW-1133">Transmembrane helix</keyword>
<feature type="chain" id="PRO_5004175854" description="NADH-ubiquinone oxidoreductase chain 6" evidence="3">
    <location>
        <begin position="23"/>
        <end position="207"/>
    </location>
</feature>
<gene>
    <name evidence="4" type="primary">nad6</name>
</gene>
<reference evidence="4" key="2">
    <citation type="submission" date="2006-01" db="EMBL/GenBank/DDBJ databases">
        <authorList>
            <person name="Pombert J.-F."/>
            <person name="Beauchamp P."/>
            <person name="Otis C."/>
            <person name="Lemieux C."/>
            <person name="Turmel M."/>
        </authorList>
    </citation>
    <scope>NUCLEOTIDE SEQUENCE</scope>
</reference>
<keyword evidence="2" id="KW-0679">Respiratory chain</keyword>
<evidence type="ECO:0000313" key="4">
    <source>
        <dbReference type="EMBL" id="ABC96335.1"/>
    </source>
</evidence>
<evidence type="ECO:0000256" key="2">
    <source>
        <dbReference type="RuleBase" id="RU004430"/>
    </source>
</evidence>
<evidence type="ECO:0000256" key="1">
    <source>
        <dbReference type="ARBA" id="ARBA00005698"/>
    </source>
</evidence>
<keyword evidence="2" id="KW-0472">Membrane</keyword>
<comment type="function">
    <text evidence="2">Core subunit of the mitochondrial membrane respiratory chain NADH dehydrogenase (Complex I) which catalyzes electron transfer from NADH through the respiratory chain, using ubiquinone as an electron acceptor. Essential for the catalytic activity and assembly of complex I.</text>
</comment>
<feature type="transmembrane region" description="Helical" evidence="2">
    <location>
        <begin position="158"/>
        <end position="180"/>
    </location>
</feature>
<dbReference type="EMBL" id="DQ365900">
    <property type="protein sequence ID" value="ABC96335.1"/>
    <property type="molecule type" value="Genomic_DNA"/>
</dbReference>
<dbReference type="InterPro" id="IPR001457">
    <property type="entry name" value="NADH_UbQ/plastoQ_OxRdtase_su6"/>
</dbReference>
<keyword evidence="3" id="KW-0732">Signal</keyword>
<comment type="catalytic activity">
    <reaction evidence="2">
        <text>a ubiquinone + NADH + 5 H(+)(in) = a ubiquinol + NAD(+) + 4 H(+)(out)</text>
        <dbReference type="Rhea" id="RHEA:29091"/>
        <dbReference type="Rhea" id="RHEA-COMP:9565"/>
        <dbReference type="Rhea" id="RHEA-COMP:9566"/>
        <dbReference type="ChEBI" id="CHEBI:15378"/>
        <dbReference type="ChEBI" id="CHEBI:16389"/>
        <dbReference type="ChEBI" id="CHEBI:17976"/>
        <dbReference type="ChEBI" id="CHEBI:57540"/>
        <dbReference type="ChEBI" id="CHEBI:57945"/>
        <dbReference type="EC" id="7.1.1.2"/>
    </reaction>
</comment>
<name>Q0QIR9_OLTVI</name>
<evidence type="ECO:0000256" key="3">
    <source>
        <dbReference type="SAM" id="SignalP"/>
    </source>
</evidence>
<dbReference type="Pfam" id="PF00499">
    <property type="entry name" value="Oxidored_q3"/>
    <property type="match status" value="1"/>
</dbReference>
<keyword evidence="2" id="KW-0830">Ubiquinone</keyword>
<keyword evidence="2 4" id="KW-0496">Mitochondrion</keyword>
<dbReference type="NCBIfam" id="NF005164">
    <property type="entry name" value="PRK06638.1-4"/>
    <property type="match status" value="1"/>
</dbReference>
<dbReference type="GO" id="GO:0031966">
    <property type="term" value="C:mitochondrial membrane"/>
    <property type="evidence" value="ECO:0007669"/>
    <property type="project" value="UniProtKB-SubCell"/>
</dbReference>
<dbReference type="PANTHER" id="PTHR33269:SF17">
    <property type="entry name" value="NADH-UBIQUINONE OXIDOREDUCTASE CHAIN 6"/>
    <property type="match status" value="1"/>
</dbReference>
<dbReference type="RefSeq" id="YP_684376.1">
    <property type="nucleotide sequence ID" value="NC_008256.1"/>
</dbReference>
<keyword evidence="2" id="KW-1278">Translocase</keyword>
<reference evidence="4" key="1">
    <citation type="journal article" date="2006" name="Curr. Genet.">
        <title>The complete mitochondrial DNA sequence of the green alga Oltmannsiellopsis viridis: evolutionary trends of the mitochondrial genome in the Ulvophyceae.</title>
        <authorList>
            <person name="Pombert J.F."/>
            <person name="Beauchamp P."/>
            <person name="Otis C."/>
            <person name="Lemieux C."/>
            <person name="Turmel M."/>
        </authorList>
    </citation>
    <scope>NUCLEOTIDE SEQUENCE</scope>
</reference>
<dbReference type="GO" id="GO:0008137">
    <property type="term" value="F:NADH dehydrogenase (ubiquinone) activity"/>
    <property type="evidence" value="ECO:0007669"/>
    <property type="project" value="UniProtKB-UniRule"/>
</dbReference>
<comment type="subcellular location">
    <subcellularLocation>
        <location evidence="2">Mitochondrion membrane</location>
        <topology evidence="2">Multi-pass membrane protein</topology>
    </subcellularLocation>
</comment>
<keyword evidence="2" id="KW-0812">Transmembrane</keyword>
<accession>Q0QIR9</accession>
<feature type="transmembrane region" description="Helical" evidence="2">
    <location>
        <begin position="46"/>
        <end position="74"/>
    </location>
</feature>
<proteinExistence type="inferred from homology"/>
<dbReference type="GeneID" id="4200892"/>
<organism evidence="4">
    <name type="scientific">Oltmannsiellopsis viridis</name>
    <name type="common">Marine flagellate</name>
    <name type="synonym">Oltmannsiella viridis</name>
    <dbReference type="NCBI Taxonomy" id="51324"/>
    <lineage>
        <taxon>Eukaryota</taxon>
        <taxon>Viridiplantae</taxon>
        <taxon>Chlorophyta</taxon>
        <taxon>core chlorophytes</taxon>
        <taxon>Ulvophyceae</taxon>
        <taxon>OUU clade</taxon>
        <taxon>Oltmannsiellopsidales</taxon>
        <taxon>Oltmannsiellopsidaceae</taxon>
        <taxon>Oltmannsiellopsis</taxon>
    </lineage>
</organism>